<accession>A0A444V3Z2</accession>
<name>A0A444V3Z2_ACIRT</name>
<dbReference type="Proteomes" id="UP000289886">
    <property type="component" value="Unassembled WGS sequence"/>
</dbReference>
<sequence>MAVTTVRRQLLDVVHFLGYIFASPLLGSRVSVKTVKKVIFSLRSSIKVVNRDITTHQQVFRAEKSKNLICARSVNRFLVGARRAIPLALARVQEDGSEQCLAAFYGHLTGYLLYYMGNRTGVLTNMLATEVAGAASGRGGLRLINVKKHKTRQIALEREEFQWMEKFLTIQGDLEGRDFDYYFFNSSRGPYKLLLTAFAAAWEGMGLPGTPKFQTIRASVSTYVNLSNSLCIHKSKSLSETKQNMHVFNFFHQASCALSGKQKRKVNKHRYHDEGTATAFYEAEGSVAEASVFL</sequence>
<organism evidence="1 2">
    <name type="scientific">Acipenser ruthenus</name>
    <name type="common">Sterlet sturgeon</name>
    <dbReference type="NCBI Taxonomy" id="7906"/>
    <lineage>
        <taxon>Eukaryota</taxon>
        <taxon>Metazoa</taxon>
        <taxon>Chordata</taxon>
        <taxon>Craniata</taxon>
        <taxon>Vertebrata</taxon>
        <taxon>Euteleostomi</taxon>
        <taxon>Actinopterygii</taxon>
        <taxon>Chondrostei</taxon>
        <taxon>Acipenseriformes</taxon>
        <taxon>Acipenseridae</taxon>
        <taxon>Acipenser</taxon>
    </lineage>
</organism>
<proteinExistence type="predicted"/>
<protein>
    <submittedName>
        <fullName evidence="1">Uncharacterized protein</fullName>
    </submittedName>
</protein>
<dbReference type="EMBL" id="SCEB01002646">
    <property type="protein sequence ID" value="RXM95127.1"/>
    <property type="molecule type" value="Genomic_DNA"/>
</dbReference>
<evidence type="ECO:0000313" key="2">
    <source>
        <dbReference type="Proteomes" id="UP000289886"/>
    </source>
</evidence>
<keyword evidence="2" id="KW-1185">Reference proteome</keyword>
<comment type="caution">
    <text evidence="1">The sequence shown here is derived from an EMBL/GenBank/DDBJ whole genome shotgun (WGS) entry which is preliminary data.</text>
</comment>
<evidence type="ECO:0000313" key="1">
    <source>
        <dbReference type="EMBL" id="RXM95127.1"/>
    </source>
</evidence>
<reference evidence="1 2" key="1">
    <citation type="submission" date="2019-01" db="EMBL/GenBank/DDBJ databases">
        <title>Draft Genome and Complete Hox-Cluster Characterization of the Sterlet Sturgeon (Acipenser ruthenus).</title>
        <authorList>
            <person name="Wei Q."/>
        </authorList>
    </citation>
    <scope>NUCLEOTIDE SEQUENCE [LARGE SCALE GENOMIC DNA]</scope>
    <source>
        <strain evidence="1">WHYD16114868_AA</strain>
        <tissue evidence="1">Blood</tissue>
    </source>
</reference>
<gene>
    <name evidence="1" type="ORF">EOD39_17223</name>
</gene>
<dbReference type="AlphaFoldDB" id="A0A444V3Z2"/>